<dbReference type="EMBL" id="SNYI01000001">
    <property type="protein sequence ID" value="TDQ33110.1"/>
    <property type="molecule type" value="Genomic_DNA"/>
</dbReference>
<accession>A0A4R6TPP3</accession>
<dbReference type="Proteomes" id="UP000295468">
    <property type="component" value="Unassembled WGS sequence"/>
</dbReference>
<name>A0A4R6TPP3_9FLAO</name>
<gene>
    <name evidence="1" type="ORF">CLV82_0948</name>
</gene>
<evidence type="ECO:0000313" key="2">
    <source>
        <dbReference type="Proteomes" id="UP000295468"/>
    </source>
</evidence>
<keyword evidence="2" id="KW-1185">Reference proteome</keyword>
<evidence type="ECO:0000313" key="1">
    <source>
        <dbReference type="EMBL" id="TDQ33110.1"/>
    </source>
</evidence>
<dbReference type="AlphaFoldDB" id="A0A4R6TPP3"/>
<protein>
    <submittedName>
        <fullName evidence="1">Uncharacterized protein DUF3575</fullName>
    </submittedName>
</protein>
<sequence>MNKGEILRNEICIFTQILELSHMKKLLLPCLLLLFMGARGQAYPNPDLESEVKFNIGLFLATTTVEASYEYYLNDDVSLGGTLYLDDDPTDFNGNFGIGPNLRAYFGYQPRSGFFAEAFGLYFTGEDEIETTELGNRNNDYSSFAMGIGMGNKWTTRSERFALEVFGGFGRNLNPESYQSDFIYRAGLAIGVRF</sequence>
<comment type="caution">
    <text evidence="1">The sequence shown here is derived from an EMBL/GenBank/DDBJ whole genome shotgun (WGS) entry which is preliminary data.</text>
</comment>
<reference evidence="1 2" key="1">
    <citation type="submission" date="2019-03" db="EMBL/GenBank/DDBJ databases">
        <title>Genomic Encyclopedia of Archaeal and Bacterial Type Strains, Phase II (KMG-II): from individual species to whole genera.</title>
        <authorList>
            <person name="Goeker M."/>
        </authorList>
    </citation>
    <scope>NUCLEOTIDE SEQUENCE [LARGE SCALE GENOMIC DNA]</scope>
    <source>
        <strain evidence="1 2">DSM 18435</strain>
    </source>
</reference>
<proteinExistence type="predicted"/>
<organism evidence="1 2">
    <name type="scientific">Zeaxanthinibacter enoshimensis</name>
    <dbReference type="NCBI Taxonomy" id="392009"/>
    <lineage>
        <taxon>Bacteria</taxon>
        <taxon>Pseudomonadati</taxon>
        <taxon>Bacteroidota</taxon>
        <taxon>Flavobacteriia</taxon>
        <taxon>Flavobacteriales</taxon>
        <taxon>Flavobacteriaceae</taxon>
        <taxon>Zeaxanthinibacter</taxon>
    </lineage>
</organism>